<organism evidence="2 3">
    <name type="scientific">Coptotermes formosanus</name>
    <name type="common">Formosan subterranean termite</name>
    <dbReference type="NCBI Taxonomy" id="36987"/>
    <lineage>
        <taxon>Eukaryota</taxon>
        <taxon>Metazoa</taxon>
        <taxon>Ecdysozoa</taxon>
        <taxon>Arthropoda</taxon>
        <taxon>Hexapoda</taxon>
        <taxon>Insecta</taxon>
        <taxon>Pterygota</taxon>
        <taxon>Neoptera</taxon>
        <taxon>Polyneoptera</taxon>
        <taxon>Dictyoptera</taxon>
        <taxon>Blattodea</taxon>
        <taxon>Blattoidea</taxon>
        <taxon>Termitoidae</taxon>
        <taxon>Rhinotermitidae</taxon>
        <taxon>Coptotermes</taxon>
    </lineage>
</organism>
<accession>A0A6L2PLA1</accession>
<gene>
    <name evidence="2" type="ORF">Cfor_10282</name>
</gene>
<dbReference type="AlphaFoldDB" id="A0A6L2PLA1"/>
<dbReference type="PANTHER" id="PTHR46599">
    <property type="entry name" value="PIGGYBAC TRANSPOSABLE ELEMENT-DERIVED PROTEIN 4"/>
    <property type="match status" value="1"/>
</dbReference>
<dbReference type="InParanoid" id="A0A6L2PLA1"/>
<dbReference type="PANTHER" id="PTHR46599:SF3">
    <property type="entry name" value="PIGGYBAC TRANSPOSABLE ELEMENT-DERIVED PROTEIN 4"/>
    <property type="match status" value="1"/>
</dbReference>
<sequence length="241" mass="27932">MPEPIICVQLSLTHGKNQVYHSLPKKYVLQLTENIHCASRNVTVDDCFSSCELAKELVERKLTIVGTMRKNKADIQPQPLETKRKPISSSQFVFDKLQPWYPLLQRKIKQQFCFLPCTCEKNPFGVSEAADNLFYKDTKGGVDTFDQLCHSKTLARKNRRWPLRVFVGCLMLQEELRNSISAILGRNMVPATQKLERKSRGRCPWCRRKETETGKECVFFAKSLCAEHRCSVRLECKDRRM</sequence>
<evidence type="ECO:0000259" key="1">
    <source>
        <dbReference type="Pfam" id="PF13843"/>
    </source>
</evidence>
<evidence type="ECO:0000313" key="3">
    <source>
        <dbReference type="Proteomes" id="UP000502823"/>
    </source>
</evidence>
<dbReference type="Pfam" id="PF13843">
    <property type="entry name" value="DDE_Tnp_1_7"/>
    <property type="match status" value="1"/>
</dbReference>
<name>A0A6L2PLA1_COPFO</name>
<feature type="domain" description="PiggyBac transposable element-derived protein" evidence="1">
    <location>
        <begin position="15"/>
        <end position="170"/>
    </location>
</feature>
<reference evidence="3" key="1">
    <citation type="submission" date="2020-01" db="EMBL/GenBank/DDBJ databases">
        <title>Draft genome sequence of the Termite Coptotermes fromosanus.</title>
        <authorList>
            <person name="Itakura S."/>
            <person name="Yosikawa Y."/>
            <person name="Umezawa K."/>
        </authorList>
    </citation>
    <scope>NUCLEOTIDE SEQUENCE [LARGE SCALE GENOMIC DNA]</scope>
</reference>
<dbReference type="InterPro" id="IPR029526">
    <property type="entry name" value="PGBD"/>
</dbReference>
<dbReference type="Proteomes" id="UP000502823">
    <property type="component" value="Unassembled WGS sequence"/>
</dbReference>
<evidence type="ECO:0000313" key="2">
    <source>
        <dbReference type="EMBL" id="GFG30877.1"/>
    </source>
</evidence>
<protein>
    <recommendedName>
        <fullName evidence="1">PiggyBac transposable element-derived protein domain-containing protein</fullName>
    </recommendedName>
</protein>
<proteinExistence type="predicted"/>
<dbReference type="EMBL" id="BLKM01000258">
    <property type="protein sequence ID" value="GFG30877.1"/>
    <property type="molecule type" value="Genomic_DNA"/>
</dbReference>
<comment type="caution">
    <text evidence="2">The sequence shown here is derived from an EMBL/GenBank/DDBJ whole genome shotgun (WGS) entry which is preliminary data.</text>
</comment>
<keyword evidence="3" id="KW-1185">Reference proteome</keyword>
<dbReference type="OrthoDB" id="10057959at2759"/>